<dbReference type="PANTHER" id="PTHR43011">
    <property type="entry name" value="IRON-SULFUR CLUSTER ASSEMBLY 2 HOMOLOG, MITOCHONDRIAL"/>
    <property type="match status" value="1"/>
</dbReference>
<dbReference type="GO" id="GO:0051539">
    <property type="term" value="F:4 iron, 4 sulfur cluster binding"/>
    <property type="evidence" value="ECO:0007669"/>
    <property type="project" value="TreeGrafter"/>
</dbReference>
<proteinExistence type="inferred from homology"/>
<dbReference type="SUPFAM" id="SSF89360">
    <property type="entry name" value="HesB-like domain"/>
    <property type="match status" value="1"/>
</dbReference>
<dbReference type="EMBL" id="JAWIZZ010000064">
    <property type="protein sequence ID" value="KAK5773827.1"/>
    <property type="molecule type" value="Genomic_DNA"/>
</dbReference>
<dbReference type="InterPro" id="IPR017870">
    <property type="entry name" value="FeS_cluster_insertion_CS"/>
</dbReference>
<reference evidence="3" key="1">
    <citation type="submission" date="2023-07" db="EMBL/GenBank/DDBJ databases">
        <title>A draft genome of Kazachstania heterogenica Y-27499.</title>
        <authorList>
            <person name="Donic C."/>
            <person name="Kralova J.S."/>
            <person name="Fidel L."/>
            <person name="Ben-Dor S."/>
            <person name="Jung S."/>
        </authorList>
    </citation>
    <scope>NUCLEOTIDE SEQUENCE [LARGE SCALE GENOMIC DNA]</scope>
    <source>
        <strain evidence="3">Y27499</strain>
    </source>
</reference>
<comment type="caution">
    <text evidence="2">The sequence shown here is derived from an EMBL/GenBank/DDBJ whole genome shotgun (WGS) entry which is preliminary data.</text>
</comment>
<sequence>MLSLSSHLLSIPQNHRPVLFLRTIGLKTLSKSLISQRAANVRIFNIRNIQEKFYTIENKTNDILITPEKILNKPKDTILSISERASHRLSEIYINSKEILQIGVESGGCHGYQYSLKLIPDIKDISPWEKLEKKELNSETKADPSNQHDEFDEFDEFDELSPEKNVLYILPNNKGKILINKMSLKILNKTTLIYTTELIGSSFKIINGKLKSKCGCGSSFDLED</sequence>
<dbReference type="Proteomes" id="UP001306508">
    <property type="component" value="Unassembled WGS sequence"/>
</dbReference>
<dbReference type="GO" id="GO:0051537">
    <property type="term" value="F:2 iron, 2 sulfur cluster binding"/>
    <property type="evidence" value="ECO:0007669"/>
    <property type="project" value="TreeGrafter"/>
</dbReference>
<gene>
    <name evidence="2" type="ORF">RI543_004883</name>
</gene>
<evidence type="ECO:0000313" key="2">
    <source>
        <dbReference type="EMBL" id="KAK5773827.1"/>
    </source>
</evidence>
<accession>A0AAN7WLQ7</accession>
<dbReference type="GO" id="GO:0005739">
    <property type="term" value="C:mitochondrion"/>
    <property type="evidence" value="ECO:0007669"/>
    <property type="project" value="TreeGrafter"/>
</dbReference>
<dbReference type="AlphaFoldDB" id="A0AAN7WLQ7"/>
<dbReference type="PANTHER" id="PTHR43011:SF1">
    <property type="entry name" value="IRON-SULFUR CLUSTER ASSEMBLY 2 HOMOLOG, MITOCHONDRIAL"/>
    <property type="match status" value="1"/>
</dbReference>
<dbReference type="GO" id="GO:0005506">
    <property type="term" value="F:iron ion binding"/>
    <property type="evidence" value="ECO:0007669"/>
    <property type="project" value="TreeGrafter"/>
</dbReference>
<name>A0AAN7WLQ7_9SACH</name>
<keyword evidence="3" id="KW-1185">Reference proteome</keyword>
<dbReference type="PROSITE" id="PS01152">
    <property type="entry name" value="HESB"/>
    <property type="match status" value="1"/>
</dbReference>
<comment type="similarity">
    <text evidence="1">Belongs to the HesB/IscA family.</text>
</comment>
<dbReference type="InterPro" id="IPR035903">
    <property type="entry name" value="HesB-like_dom_sf"/>
</dbReference>
<dbReference type="GO" id="GO:0016226">
    <property type="term" value="P:iron-sulfur cluster assembly"/>
    <property type="evidence" value="ECO:0007669"/>
    <property type="project" value="TreeGrafter"/>
</dbReference>
<dbReference type="Gene3D" id="2.60.300.12">
    <property type="entry name" value="HesB-like domain"/>
    <property type="match status" value="1"/>
</dbReference>
<evidence type="ECO:0000256" key="1">
    <source>
        <dbReference type="ARBA" id="ARBA00006718"/>
    </source>
</evidence>
<evidence type="ECO:0000313" key="3">
    <source>
        <dbReference type="Proteomes" id="UP001306508"/>
    </source>
</evidence>
<protein>
    <recommendedName>
        <fullName evidence="4">FeS cluster biogenesis domain-containing protein</fullName>
    </recommendedName>
</protein>
<evidence type="ECO:0008006" key="4">
    <source>
        <dbReference type="Google" id="ProtNLM"/>
    </source>
</evidence>
<organism evidence="2 3">
    <name type="scientific">Arxiozyma heterogenica</name>
    <dbReference type="NCBI Taxonomy" id="278026"/>
    <lineage>
        <taxon>Eukaryota</taxon>
        <taxon>Fungi</taxon>
        <taxon>Dikarya</taxon>
        <taxon>Ascomycota</taxon>
        <taxon>Saccharomycotina</taxon>
        <taxon>Saccharomycetes</taxon>
        <taxon>Saccharomycetales</taxon>
        <taxon>Saccharomycetaceae</taxon>
        <taxon>Arxiozyma</taxon>
    </lineage>
</organism>